<evidence type="ECO:0000313" key="2">
    <source>
        <dbReference type="Proteomes" id="UP001152798"/>
    </source>
</evidence>
<sequence>MKFHPLVTKTLPWPWTYYRSGGCLLRYGGSDKYSTQHGTPDQPLHNSCPSHTLRLLVVCKQEWRLRSSLVGCRRNLIICEAGRGLREFI</sequence>
<protein>
    <submittedName>
        <fullName evidence="1">Uncharacterized protein</fullName>
    </submittedName>
</protein>
<gene>
    <name evidence="1" type="ORF">NEZAVI_LOCUS14197</name>
</gene>
<dbReference type="AlphaFoldDB" id="A0A9P0MT47"/>
<name>A0A9P0MT47_NEZVI</name>
<reference evidence="1" key="1">
    <citation type="submission" date="2022-01" db="EMBL/GenBank/DDBJ databases">
        <authorList>
            <person name="King R."/>
        </authorList>
    </citation>
    <scope>NUCLEOTIDE SEQUENCE</scope>
</reference>
<dbReference type="Proteomes" id="UP001152798">
    <property type="component" value="Chromosome 6"/>
</dbReference>
<organism evidence="1 2">
    <name type="scientific">Nezara viridula</name>
    <name type="common">Southern green stink bug</name>
    <name type="synonym">Cimex viridulus</name>
    <dbReference type="NCBI Taxonomy" id="85310"/>
    <lineage>
        <taxon>Eukaryota</taxon>
        <taxon>Metazoa</taxon>
        <taxon>Ecdysozoa</taxon>
        <taxon>Arthropoda</taxon>
        <taxon>Hexapoda</taxon>
        <taxon>Insecta</taxon>
        <taxon>Pterygota</taxon>
        <taxon>Neoptera</taxon>
        <taxon>Paraneoptera</taxon>
        <taxon>Hemiptera</taxon>
        <taxon>Heteroptera</taxon>
        <taxon>Panheteroptera</taxon>
        <taxon>Pentatomomorpha</taxon>
        <taxon>Pentatomoidea</taxon>
        <taxon>Pentatomidae</taxon>
        <taxon>Pentatominae</taxon>
        <taxon>Nezara</taxon>
    </lineage>
</organism>
<proteinExistence type="predicted"/>
<accession>A0A9P0MT47</accession>
<keyword evidence="2" id="KW-1185">Reference proteome</keyword>
<dbReference type="EMBL" id="OV725082">
    <property type="protein sequence ID" value="CAH1406208.1"/>
    <property type="molecule type" value="Genomic_DNA"/>
</dbReference>
<evidence type="ECO:0000313" key="1">
    <source>
        <dbReference type="EMBL" id="CAH1406208.1"/>
    </source>
</evidence>